<organism evidence="2 3">
    <name type="scientific">Aureliella helgolandensis</name>
    <dbReference type="NCBI Taxonomy" id="2527968"/>
    <lineage>
        <taxon>Bacteria</taxon>
        <taxon>Pseudomonadati</taxon>
        <taxon>Planctomycetota</taxon>
        <taxon>Planctomycetia</taxon>
        <taxon>Pirellulales</taxon>
        <taxon>Pirellulaceae</taxon>
        <taxon>Aureliella</taxon>
    </lineage>
</organism>
<evidence type="ECO:0000313" key="2">
    <source>
        <dbReference type="EMBL" id="QDV26911.1"/>
    </source>
</evidence>
<evidence type="ECO:0000256" key="1">
    <source>
        <dbReference type="SAM" id="MobiDB-lite"/>
    </source>
</evidence>
<protein>
    <recommendedName>
        <fullName evidence="4">Helix-turn-helix domain-containing protein</fullName>
    </recommendedName>
</protein>
<evidence type="ECO:0000313" key="3">
    <source>
        <dbReference type="Proteomes" id="UP000318017"/>
    </source>
</evidence>
<feature type="region of interest" description="Disordered" evidence="1">
    <location>
        <begin position="137"/>
        <end position="208"/>
    </location>
</feature>
<dbReference type="Proteomes" id="UP000318017">
    <property type="component" value="Chromosome"/>
</dbReference>
<dbReference type="EMBL" id="CP036298">
    <property type="protein sequence ID" value="QDV26911.1"/>
    <property type="molecule type" value="Genomic_DNA"/>
</dbReference>
<gene>
    <name evidence="2" type="ORF">Q31a_52910</name>
</gene>
<proteinExistence type="predicted"/>
<evidence type="ECO:0008006" key="4">
    <source>
        <dbReference type="Google" id="ProtNLM"/>
    </source>
</evidence>
<dbReference type="KEGG" id="ahel:Q31a_52910"/>
<accession>A0A518GE84</accession>
<feature type="region of interest" description="Disordered" evidence="1">
    <location>
        <begin position="307"/>
        <end position="337"/>
    </location>
</feature>
<reference evidence="2 3" key="1">
    <citation type="submission" date="2019-02" db="EMBL/GenBank/DDBJ databases">
        <title>Deep-cultivation of Planctomycetes and their phenomic and genomic characterization uncovers novel biology.</title>
        <authorList>
            <person name="Wiegand S."/>
            <person name="Jogler M."/>
            <person name="Boedeker C."/>
            <person name="Pinto D."/>
            <person name="Vollmers J."/>
            <person name="Rivas-Marin E."/>
            <person name="Kohn T."/>
            <person name="Peeters S.H."/>
            <person name="Heuer A."/>
            <person name="Rast P."/>
            <person name="Oberbeckmann S."/>
            <person name="Bunk B."/>
            <person name="Jeske O."/>
            <person name="Meyerdierks A."/>
            <person name="Storesund J.E."/>
            <person name="Kallscheuer N."/>
            <person name="Luecker S."/>
            <person name="Lage O.M."/>
            <person name="Pohl T."/>
            <person name="Merkel B.J."/>
            <person name="Hornburger P."/>
            <person name="Mueller R.-W."/>
            <person name="Bruemmer F."/>
            <person name="Labrenz M."/>
            <person name="Spormann A.M."/>
            <person name="Op den Camp H."/>
            <person name="Overmann J."/>
            <person name="Amann R."/>
            <person name="Jetten M.S.M."/>
            <person name="Mascher T."/>
            <person name="Medema M.H."/>
            <person name="Devos D.P."/>
            <person name="Kaster A.-K."/>
            <person name="Ovreas L."/>
            <person name="Rohde M."/>
            <person name="Galperin M.Y."/>
            <person name="Jogler C."/>
        </authorList>
    </citation>
    <scope>NUCLEOTIDE SEQUENCE [LARGE SCALE GENOMIC DNA]</scope>
    <source>
        <strain evidence="2 3">Q31a</strain>
    </source>
</reference>
<keyword evidence="3" id="KW-1185">Reference proteome</keyword>
<sequence length="337" mass="38467">MTRNERGRQERPLIDLAEGRDQDLRSDLYLAFKRCAGWRKPNSTNLHVRELLFWIMALDRAGHGVQKSYDEIADRLELASGRSARRVIDRAAKEFRLLVVTESRYERGGQNPNRYSINWARVRDLRDGVEDGNPWAEQRAAQQHREVPAPQEPGDRCGHPADRSGHAGDPSGHPYKEHSRTITRSINKHPHSPLAPTSTDDSTSVRRPPLTEGEVVSVFLNLGVLRAATLVAQALGRGCDTRSLMAIARWYDRSQRRHPTRWRKPSSVLMIRLTAAWPTVPAWKCWTPGEPLRRHSAIDREDFQQRKVRARQDALSGPSMSELLAIGRRKQKENPNE</sequence>
<name>A0A518GE84_9BACT</name>
<feature type="compositionally biased region" description="Basic and acidic residues" evidence="1">
    <location>
        <begin position="143"/>
        <end position="166"/>
    </location>
</feature>
<dbReference type="RefSeq" id="WP_145083489.1">
    <property type="nucleotide sequence ID" value="NZ_CP036298.1"/>
</dbReference>
<dbReference type="AlphaFoldDB" id="A0A518GE84"/>